<evidence type="ECO:0000313" key="4">
    <source>
        <dbReference type="EMBL" id="RFU54260.1"/>
    </source>
</evidence>
<dbReference type="InterPro" id="IPR029000">
    <property type="entry name" value="Cyclophilin-like_dom_sf"/>
</dbReference>
<dbReference type="EMBL" id="CP031733">
    <property type="protein sequence ID" value="AXQ78471.1"/>
    <property type="molecule type" value="Genomic_DNA"/>
</dbReference>
<dbReference type="Proteomes" id="UP000246115">
    <property type="component" value="Chromosome"/>
</dbReference>
<gene>
    <name evidence="2" type="ORF">DDV21_004955</name>
    <name evidence="3" type="ORF">DDV22_01090</name>
    <name evidence="4" type="ORF">DDV23_01645</name>
</gene>
<keyword evidence="7" id="KW-1185">Reference proteome</keyword>
<feature type="domain" description="Cyclophilin-like" evidence="1">
    <location>
        <begin position="5"/>
        <end position="111"/>
    </location>
</feature>
<dbReference type="OrthoDB" id="9801466at2"/>
<evidence type="ECO:0000313" key="5">
    <source>
        <dbReference type="Proteomes" id="UP000246115"/>
    </source>
</evidence>
<reference evidence="2" key="4">
    <citation type="journal article" date="2019" name="Int. J. Syst. Evol. Microbiol.">
        <title>Streptococcus chenjunshii sp. nov. isolated from feces of Tibetan antelopes.</title>
        <authorList>
            <person name="Tian Z."/>
            <person name="Lu S."/>
            <person name="Jin D."/>
            <person name="Yang J."/>
            <person name="Pu J."/>
            <person name="Lai X.H."/>
            <person name="Bai X.N."/>
            <person name="Wu X.M."/>
            <person name="Li J."/>
            <person name="Wang S."/>
            <person name="Xu J."/>
        </authorList>
    </citation>
    <scope>NUCLEOTIDE SEQUENCE</scope>
    <source>
        <strain evidence="2">Z15</strain>
    </source>
</reference>
<dbReference type="Gene3D" id="2.40.100.20">
    <property type="match status" value="1"/>
</dbReference>
<dbReference type="KEGG" id="schj:DDV21_004955"/>
<evidence type="ECO:0000313" key="3">
    <source>
        <dbReference type="EMBL" id="RFU52068.1"/>
    </source>
</evidence>
<dbReference type="EMBL" id="QVQZ01000001">
    <property type="protein sequence ID" value="RFU54260.1"/>
    <property type="molecule type" value="Genomic_DNA"/>
</dbReference>
<dbReference type="SUPFAM" id="SSF50891">
    <property type="entry name" value="Cyclophilin-like"/>
    <property type="match status" value="1"/>
</dbReference>
<accession>A0A346NBS6</accession>
<accession>A0A372KPN0</accession>
<dbReference type="RefSeq" id="WP_116877357.1">
    <property type="nucleotide sequence ID" value="NZ_CP031733.1"/>
</dbReference>
<reference evidence="4 6" key="2">
    <citation type="submission" date="2018-08" db="EMBL/GenBank/DDBJ databases">
        <title>Draft genome of Streptococcus sp. nov. Z1.</title>
        <authorList>
            <person name="Tian Z."/>
        </authorList>
    </citation>
    <scope>NUCLEOTIDE SEQUENCE [LARGE SCALE GENOMIC DNA]</scope>
    <source>
        <strain evidence="4">Z1</strain>
        <strain evidence="6">Z1(2018)</strain>
    </source>
</reference>
<reference evidence="3 7" key="1">
    <citation type="submission" date="2018-08" db="EMBL/GenBank/DDBJ databases">
        <title>Draft genome of Streptococcus sp .nov. Z2.</title>
        <authorList>
            <person name="Tian Z."/>
        </authorList>
    </citation>
    <scope>NUCLEOTIDE SEQUENCE [LARGE SCALE GENOMIC DNA]</scope>
    <source>
        <strain evidence="3 7">Z2</strain>
    </source>
</reference>
<organism evidence="4 6">
    <name type="scientific">Streptococcus chenjunshii</name>
    <dbReference type="NCBI Taxonomy" id="2173853"/>
    <lineage>
        <taxon>Bacteria</taxon>
        <taxon>Bacillati</taxon>
        <taxon>Bacillota</taxon>
        <taxon>Bacilli</taxon>
        <taxon>Lactobacillales</taxon>
        <taxon>Streptococcaceae</taxon>
        <taxon>Streptococcus</taxon>
    </lineage>
</organism>
<dbReference type="Pfam" id="PF18050">
    <property type="entry name" value="Cyclophil_like2"/>
    <property type="match status" value="1"/>
</dbReference>
<reference evidence="5" key="3">
    <citation type="submission" date="2018-08" db="EMBL/GenBank/DDBJ databases">
        <title>Streptococcus chenjunshii sp. nov., isolated from stools sample of the Tibetan antelope in the Qinghai-Tibet plateau, China.</title>
        <authorList>
            <person name="Tian Z."/>
        </authorList>
    </citation>
    <scope>NUCLEOTIDE SEQUENCE [LARGE SCALE GENOMIC DNA]</scope>
    <source>
        <strain evidence="5">Z15</strain>
    </source>
</reference>
<evidence type="ECO:0000313" key="7">
    <source>
        <dbReference type="Proteomes" id="UP000264056"/>
    </source>
</evidence>
<dbReference type="Proteomes" id="UP000262901">
    <property type="component" value="Unassembled WGS sequence"/>
</dbReference>
<evidence type="ECO:0000313" key="6">
    <source>
        <dbReference type="Proteomes" id="UP000262901"/>
    </source>
</evidence>
<dbReference type="Proteomes" id="UP000264056">
    <property type="component" value="Unassembled WGS sequence"/>
</dbReference>
<dbReference type="AlphaFoldDB" id="A0A372KPN0"/>
<sequence>MIQAIINNQTFEVELNNSQAAQEFVALLPLTVIMEDVNGNEKYKHLETHFTVDNQPAEQIRAGDLKLWSGNGLALFYKDFFSSYTYTDLGRILDTERLTSTLGTGSLSVTFTGLDEL</sequence>
<name>A0A372KPN0_9STRE</name>
<evidence type="ECO:0000313" key="2">
    <source>
        <dbReference type="EMBL" id="AXQ78471.1"/>
    </source>
</evidence>
<dbReference type="InterPro" id="IPR041183">
    <property type="entry name" value="Cyclophilin-like"/>
</dbReference>
<dbReference type="EMBL" id="QVQY01000001">
    <property type="protein sequence ID" value="RFU52068.1"/>
    <property type="molecule type" value="Genomic_DNA"/>
</dbReference>
<proteinExistence type="predicted"/>
<evidence type="ECO:0000259" key="1">
    <source>
        <dbReference type="Pfam" id="PF18050"/>
    </source>
</evidence>
<protein>
    <recommendedName>
        <fullName evidence="1">Cyclophilin-like domain-containing protein</fullName>
    </recommendedName>
</protein>